<dbReference type="EMBL" id="JAAIIJ010000002">
    <property type="protein sequence ID" value="NMN01431.1"/>
    <property type="molecule type" value="Genomic_DNA"/>
</dbReference>
<keyword evidence="2" id="KW-1185">Reference proteome</keyword>
<comment type="caution">
    <text evidence="1">The sequence shown here is derived from an EMBL/GenBank/DDBJ whole genome shotgun (WGS) entry which is preliminary data.</text>
</comment>
<evidence type="ECO:0000313" key="2">
    <source>
        <dbReference type="Proteomes" id="UP000553756"/>
    </source>
</evidence>
<sequence>MSNMEHDDACCGDCSPLERRHIAVTRVDADADVVVRQVHVVSGACGETTFSATSITQRVILGESQAVADCFDPAVCCDAHEQAMIAALRAYLRPESAPECLMARLKETLDRCCCCQE</sequence>
<name>A0ABX1SUD9_9BIFI</name>
<accession>A0ABX1SUD9</accession>
<proteinExistence type="predicted"/>
<organism evidence="1 2">
    <name type="scientific">Bifidobacterium panos</name>
    <dbReference type="NCBI Taxonomy" id="2675321"/>
    <lineage>
        <taxon>Bacteria</taxon>
        <taxon>Bacillati</taxon>
        <taxon>Actinomycetota</taxon>
        <taxon>Actinomycetes</taxon>
        <taxon>Bifidobacteriales</taxon>
        <taxon>Bifidobacteriaceae</taxon>
        <taxon>Bifidobacterium</taxon>
    </lineage>
</organism>
<reference evidence="1 2" key="1">
    <citation type="submission" date="2020-02" db="EMBL/GenBank/DDBJ databases">
        <title>Characterization of phylogenetic diversity of novel bifidobacterial species isolated in Czech ZOOs.</title>
        <authorList>
            <person name="Lugli G.A."/>
            <person name="Vera N.B."/>
            <person name="Ventura M."/>
        </authorList>
    </citation>
    <scope>NUCLEOTIDE SEQUENCE [LARGE SCALE GENOMIC DNA]</scope>
    <source>
        <strain evidence="1 2">DSM 109963</strain>
    </source>
</reference>
<protein>
    <submittedName>
        <fullName evidence="1">Uncharacterized protein</fullName>
    </submittedName>
</protein>
<evidence type="ECO:0000313" key="1">
    <source>
        <dbReference type="EMBL" id="NMN01431.1"/>
    </source>
</evidence>
<dbReference type="Proteomes" id="UP000553756">
    <property type="component" value="Unassembled WGS sequence"/>
</dbReference>
<gene>
    <name evidence="1" type="ORF">G1C94_0052</name>
</gene>